<feature type="region of interest" description="Disordered" evidence="1">
    <location>
        <begin position="1"/>
        <end position="25"/>
    </location>
</feature>
<dbReference type="Proteomes" id="UP001283361">
    <property type="component" value="Unassembled WGS sequence"/>
</dbReference>
<dbReference type="EMBL" id="JAWDGP010001067">
    <property type="protein sequence ID" value="KAK3795386.1"/>
    <property type="molecule type" value="Genomic_DNA"/>
</dbReference>
<comment type="caution">
    <text evidence="2">The sequence shown here is derived from an EMBL/GenBank/DDBJ whole genome shotgun (WGS) entry which is preliminary data.</text>
</comment>
<dbReference type="AlphaFoldDB" id="A0AAE1AY22"/>
<evidence type="ECO:0000313" key="2">
    <source>
        <dbReference type="EMBL" id="KAK3795386.1"/>
    </source>
</evidence>
<keyword evidence="3" id="KW-1185">Reference proteome</keyword>
<evidence type="ECO:0000256" key="1">
    <source>
        <dbReference type="SAM" id="MobiDB-lite"/>
    </source>
</evidence>
<protein>
    <submittedName>
        <fullName evidence="2">Uncharacterized protein</fullName>
    </submittedName>
</protein>
<evidence type="ECO:0000313" key="3">
    <source>
        <dbReference type="Proteomes" id="UP001283361"/>
    </source>
</evidence>
<organism evidence="2 3">
    <name type="scientific">Elysia crispata</name>
    <name type="common">lettuce slug</name>
    <dbReference type="NCBI Taxonomy" id="231223"/>
    <lineage>
        <taxon>Eukaryota</taxon>
        <taxon>Metazoa</taxon>
        <taxon>Spiralia</taxon>
        <taxon>Lophotrochozoa</taxon>
        <taxon>Mollusca</taxon>
        <taxon>Gastropoda</taxon>
        <taxon>Heterobranchia</taxon>
        <taxon>Euthyneura</taxon>
        <taxon>Panpulmonata</taxon>
        <taxon>Sacoglossa</taxon>
        <taxon>Placobranchoidea</taxon>
        <taxon>Plakobranchidae</taxon>
        <taxon>Elysia</taxon>
    </lineage>
</organism>
<reference evidence="2" key="1">
    <citation type="journal article" date="2023" name="G3 (Bethesda)">
        <title>A reference genome for the long-term kleptoplast-retaining sea slug Elysia crispata morphotype clarki.</title>
        <authorList>
            <person name="Eastman K.E."/>
            <person name="Pendleton A.L."/>
            <person name="Shaikh M.A."/>
            <person name="Suttiyut T."/>
            <person name="Ogas R."/>
            <person name="Tomko P."/>
            <person name="Gavelis G."/>
            <person name="Widhalm J.R."/>
            <person name="Wisecaver J.H."/>
        </authorList>
    </citation>
    <scope>NUCLEOTIDE SEQUENCE</scope>
    <source>
        <strain evidence="2">ECLA1</strain>
    </source>
</reference>
<proteinExistence type="predicted"/>
<name>A0AAE1AY22_9GAST</name>
<accession>A0AAE1AY22</accession>
<gene>
    <name evidence="2" type="ORF">RRG08_000244</name>
</gene>
<sequence length="145" mass="16663">MKSPSELEGGGSPPPPGKKAAKCPSYSPSGLKRFEHWLPTDADGDGRIWWRISRSMDLDGSFRFPFFWGRWVSLKVILCERFNPPMKSEDGIQTKSCQGKCRLFLTGAAPLPCMEENPKSSSCLPHQEWFLLYLQYFIVSRHHWR</sequence>